<dbReference type="AlphaFoldDB" id="A0A4Y9XLW7"/>
<dbReference type="EMBL" id="SEOQ01001560">
    <property type="protein sequence ID" value="TFY51284.1"/>
    <property type="molecule type" value="Genomic_DNA"/>
</dbReference>
<name>A0A4Y9XLW7_9AGAM</name>
<dbReference type="Proteomes" id="UP000298327">
    <property type="component" value="Unassembled WGS sequence"/>
</dbReference>
<protein>
    <submittedName>
        <fullName evidence="2">Uncharacterized protein</fullName>
    </submittedName>
</protein>
<organism evidence="2 3">
    <name type="scientific">Dentipellis fragilis</name>
    <dbReference type="NCBI Taxonomy" id="205917"/>
    <lineage>
        <taxon>Eukaryota</taxon>
        <taxon>Fungi</taxon>
        <taxon>Dikarya</taxon>
        <taxon>Basidiomycota</taxon>
        <taxon>Agaricomycotina</taxon>
        <taxon>Agaricomycetes</taxon>
        <taxon>Russulales</taxon>
        <taxon>Hericiaceae</taxon>
        <taxon>Dentipellis</taxon>
    </lineage>
</organism>
<comment type="caution">
    <text evidence="2">The sequence shown here is derived from an EMBL/GenBank/DDBJ whole genome shotgun (WGS) entry which is preliminary data.</text>
</comment>
<reference evidence="2 3" key="1">
    <citation type="submission" date="2019-02" db="EMBL/GenBank/DDBJ databases">
        <title>Genome sequencing of the rare red list fungi Dentipellis fragilis.</title>
        <authorList>
            <person name="Buettner E."/>
            <person name="Kellner H."/>
        </authorList>
    </citation>
    <scope>NUCLEOTIDE SEQUENCE [LARGE SCALE GENOMIC DNA]</scope>
    <source>
        <strain evidence="2 3">DSM 105465</strain>
    </source>
</reference>
<gene>
    <name evidence="2" type="ORF">EVG20_g11071</name>
</gene>
<evidence type="ECO:0000256" key="1">
    <source>
        <dbReference type="SAM" id="MobiDB-lite"/>
    </source>
</evidence>
<accession>A0A4Y9XLW7</accession>
<evidence type="ECO:0000313" key="2">
    <source>
        <dbReference type="EMBL" id="TFY51284.1"/>
    </source>
</evidence>
<feature type="compositionally biased region" description="Low complexity" evidence="1">
    <location>
        <begin position="1"/>
        <end position="15"/>
    </location>
</feature>
<proteinExistence type="predicted"/>
<evidence type="ECO:0000313" key="3">
    <source>
        <dbReference type="Proteomes" id="UP000298327"/>
    </source>
</evidence>
<sequence>MLCSTSSPTTTITSSAHAPQQEHAASALVPARRARPADRRSHACQNRPFLAHRLGFVEKKLGHQHSRGCRQISRRINAPVLVVGVCKILKFTVGSGARQDCSNRRLPAGALIARERAWRVVDLIQPGVSELTPAREYEWGVERDEELEDYEEKRRRTARLMTFKIVSVFEGVSNSDASSCLCRVLLSPRCNSPHRQRKPVYISCKNILLGEFILYFGPCHFFGAPFGRSIDCFAASFASEATRGHSSRAAEGTARQRYVHAIISTTPRAHPLPPPLHLPLLPAALARAPACATHRPYPV</sequence>
<feature type="region of interest" description="Disordered" evidence="1">
    <location>
        <begin position="1"/>
        <end position="42"/>
    </location>
</feature>
<keyword evidence="3" id="KW-1185">Reference proteome</keyword>